<reference evidence="3 4" key="1">
    <citation type="journal article" date="2009" name="PLoS Genet.">
        <title>The genome of Nectria haematococca: contribution of supernumerary chromosomes to gene expansion.</title>
        <authorList>
            <person name="Coleman J.J."/>
            <person name="Rounsley S.D."/>
            <person name="Rodriguez-Carres M."/>
            <person name="Kuo A."/>
            <person name="Wasmann C.C."/>
            <person name="Grimwood J."/>
            <person name="Schmutz J."/>
            <person name="Taga M."/>
            <person name="White G.J."/>
            <person name="Zhou S."/>
            <person name="Schwartz D.C."/>
            <person name="Freitag M."/>
            <person name="Ma L.J."/>
            <person name="Danchin E.G."/>
            <person name="Henrissat B."/>
            <person name="Coutinho P.M."/>
            <person name="Nelson D.R."/>
            <person name="Straney D."/>
            <person name="Napoli C.A."/>
            <person name="Barker B.M."/>
            <person name="Gribskov M."/>
            <person name="Rep M."/>
            <person name="Kroken S."/>
            <person name="Molnar I."/>
            <person name="Rensing C."/>
            <person name="Kennell J.C."/>
            <person name="Zamora J."/>
            <person name="Farman M.L."/>
            <person name="Selker E.U."/>
            <person name="Salamov A."/>
            <person name="Shapiro H."/>
            <person name="Pangilinan J."/>
            <person name="Lindquist E."/>
            <person name="Lamers C."/>
            <person name="Grigoriev I.V."/>
            <person name="Geiser D.M."/>
            <person name="Covert S.F."/>
            <person name="Temporini E."/>
            <person name="Vanetten H.D."/>
        </authorList>
    </citation>
    <scope>NUCLEOTIDE SEQUENCE [LARGE SCALE GENOMIC DNA]</scope>
    <source>
        <strain evidence="4">ATCC MYA-4622 / CBS 123669 / FGSC 9596 / NRRL 45880 / 77-13-4</strain>
    </source>
</reference>
<dbReference type="HOGENOM" id="CLU_001050_1_0_1"/>
<evidence type="ECO:0000313" key="3">
    <source>
        <dbReference type="EMBL" id="EEU47015.1"/>
    </source>
</evidence>
<dbReference type="RefSeq" id="XP_003052728.1">
    <property type="nucleotide sequence ID" value="XM_003052682.1"/>
</dbReference>
<dbReference type="EMBL" id="GG698897">
    <property type="protein sequence ID" value="EEU47015.1"/>
    <property type="molecule type" value="Genomic_DNA"/>
</dbReference>
<dbReference type="VEuPathDB" id="FungiDB:NECHADRAFT_78008"/>
<dbReference type="GeneID" id="9671260"/>
<dbReference type="Proteomes" id="UP000005206">
    <property type="component" value="Chromosome 3"/>
</dbReference>
<protein>
    <recommendedName>
        <fullName evidence="2">DUF6603 domain-containing protein</fullName>
    </recommendedName>
</protein>
<dbReference type="InterPro" id="IPR046538">
    <property type="entry name" value="DUF6603"/>
</dbReference>
<dbReference type="InParanoid" id="C7YMV2"/>
<feature type="region of interest" description="Disordered" evidence="1">
    <location>
        <begin position="1398"/>
        <end position="1435"/>
    </location>
</feature>
<feature type="domain" description="DUF6603" evidence="2">
    <location>
        <begin position="1437"/>
        <end position="1929"/>
    </location>
</feature>
<sequence length="2169" mass="238794">MPYEDYDVLSYFINVGAGDSAIHILRQRKTKEVEAAVLIDGGRSTSASFVAGAIASIRAELNSKFSFTSIVVTHWDLDHFEGLMKLLYNQWKTPQQPDSITPYIKFNSTTFYCPWKDVITLGSINDNMKVQEDEAGECYWLFFRLSSTSEWHPVCRAVVSTYAMGYDLFTRYDHTKKTLTPPSIWPSSLSQIYSYAPNLVAFQRPIFLVYGVDGLSFRDDNNLWTAPSAPTKLSKNDSSIMALVIWPERDAAKPMRVSLYTGGDVEQDPMEDGLVKWLEADSGKLKLDVVKASHHGSHYSTSEKLLMQDLQYLVISAGSQHGHPTEQRNVKRGNYSHPVMVCTRHPYWLVWHPSYLNAKDCNPATVMGWGLSALAIHRNFRELNKTTNDNFLPTFMEKNYKDAFPSATAYAYLSFFSDEKKTREDFKKVVNEDKDHPLREELEAVLAQPPQEKDVVYLAKAIEKIQRSTQTKVQGFLEPGADDFREVSWITLIASGNRSAIFRPVRQHIGDSVIKQVADTTKTFAGEGGMVIESTASPKTNATLWHYSTVAVNTNKLTRGFDNPLKQQKPNSAVLSMKSTAAPPGFSSVEEWIGSILLRGLLDERAAFDQVLGDNESVCARWFGECFNKSVSLGLAGTRDQERVLLERAYIRLAPSKDGDALTFSTSEPARISQFGTEAGTHQTLLGFDANVEGVLFALDSFRPLTLTQLAEIINFPLSGNTLVSKFLDKIELSCYEGSRSGIWFIPQFYSRTIMRLALKPKDRGGIEDLQKVLGERIGSVQLSDPVVVGTCAIERLDSKKRESLTKLGLQVGMKWVKSSCSPPAFEGNASLEFSSTGVELVFKPVKSDNLLESLLSWAEEVMGGKSDQNLQEGEPSQPPLKDHLTTALGAASFSIHRVSVAFDKDMKPRSLEISVEVDAHFLRNSTTPFLVTIRWNNGAFQVSGETWPVPLFGDPSSLRLHPFYEENALTMPTALDPVYEIPIESLLHLPEGAHMPPGLPNKVTEFRARMSFGHGQTKASFSAVLKCDMSQAKAPDETAAPLLNLETVYLDLEVGFPPKSGSKLDLDIRLDGQLTLSLPPRFDPSSVPEPSESPIDFGISRQRKSERYEWLASASIKQLRVAHLYQLFAPDGSNNALLDVMGGIYVDFASIQHRYDKSTSLDIHGKLRLGQPESGHAVELKFDYEHHAEGKSWTFEAHLHPEPSKVTLGIASLLGDLVDVDELPGFLRNLQVPLNELKVDLECSKKTDGDNNSHVVFSLIITVGKFVLTLAQVRSVAAAKQSAAVARESDGRVSGTTDDAGPARLIRFTLPSVRKVPHMPIVGAIEQPFDHLGIVWTNRDLTIAEVKLFNQEVFKTESLLSKNKSGDAEPMLRGIHFQIAMNQGGKHRLVLDHVVAKKRKKKGPKRSDNGGLQDGEDLSLAESDQASGGKTVAPMSKTLGPLSVSSIGVSVSGQSFSNIVVSFDAGLTLGPVNIKLLGLTLAVELEKVTSLDKLGDLSFLVGLGGMAIDFEKSPTRLAGMFVPFGSRKDREAGFMGAIAVSVAKWSAIAAGMYLETNPEHETKPDPMKSLFVFGTLRGTLFTVGSFDINSLTGGFGYNSTLRLPSVSQVADFPFIAMNSKDSVPPDSLMTHLTTLSSAEEGKTKWLTMPSTDMWMVAGVGFKAFQTVDAQALVALTLADEPKFAVMAQATAIFPKGKSLDRAFLVLDIVISAEIDPHHGNLLIAGELTPKSFILNKSCRLTGGFACQIFLAGSPYEGDFVFTVGGYHNQYSVPSHYPAAPSRVAIDWRYDNDIYISGAAYFAITPQVAMGGGRTDLVVNKGWVRATFSAWADFFMHYHPFSFIAEVGICLWAEVNIPALLCTIHLGPKEFSARLGIQGPPMAGYVHLHFWKYDTIVAFGPMSSRPPPLSWEPFLNLVKNLPAEPRESEAKNVPNHIITITKGALPVHESARPGFQDKESAKVEIRATHLEFQVQARVPMLSATIGKNDRFETSSSSSLFVRPMQHSEAIGNSHLKVTLKHEGSDDASQPKLQLQNTVTKKVAPALWGRYRNGESPSAVVSEEMPEHTMALDISVEPQSPSDEGLPAVDVFHFATTDLEPGTIPVVPKPGKMSVKVQAVEMEPRGHAHMLNIEAVEEKEDKRAQWIKDLIRTRNALNPTIVPANASSEQ</sequence>
<dbReference type="Gene3D" id="3.60.15.10">
    <property type="entry name" value="Ribonuclease Z/Hydroxyacylglutathione hydrolase-like"/>
    <property type="match status" value="1"/>
</dbReference>
<accession>C7YMV2</accession>
<dbReference type="OrthoDB" id="5352492at2759"/>
<dbReference type="Pfam" id="PF20248">
    <property type="entry name" value="DUF6603"/>
    <property type="match status" value="1"/>
</dbReference>
<keyword evidence="4" id="KW-1185">Reference proteome</keyword>
<dbReference type="PANTHER" id="PTHR30619:SF1">
    <property type="entry name" value="RECOMBINATION PROTEIN 2"/>
    <property type="match status" value="1"/>
</dbReference>
<dbReference type="InterPro" id="IPR036866">
    <property type="entry name" value="RibonucZ/Hydroxyglut_hydro"/>
</dbReference>
<proteinExistence type="predicted"/>
<evidence type="ECO:0000313" key="4">
    <source>
        <dbReference type="Proteomes" id="UP000005206"/>
    </source>
</evidence>
<gene>
    <name evidence="3" type="ORF">NECHADRAFT_78008</name>
</gene>
<dbReference type="InterPro" id="IPR052159">
    <property type="entry name" value="Competence_DNA_uptake"/>
</dbReference>
<dbReference type="OMA" id="PFDEMYL"/>
<dbReference type="SUPFAM" id="SSF56281">
    <property type="entry name" value="Metallo-hydrolase/oxidoreductase"/>
    <property type="match status" value="1"/>
</dbReference>
<organism evidence="3 4">
    <name type="scientific">Fusarium vanettenii (strain ATCC MYA-4622 / CBS 123669 / FGSC 9596 / NRRL 45880 / 77-13-4)</name>
    <name type="common">Fusarium solani subsp. pisi</name>
    <dbReference type="NCBI Taxonomy" id="660122"/>
    <lineage>
        <taxon>Eukaryota</taxon>
        <taxon>Fungi</taxon>
        <taxon>Dikarya</taxon>
        <taxon>Ascomycota</taxon>
        <taxon>Pezizomycotina</taxon>
        <taxon>Sordariomycetes</taxon>
        <taxon>Hypocreomycetidae</taxon>
        <taxon>Hypocreales</taxon>
        <taxon>Nectriaceae</taxon>
        <taxon>Fusarium</taxon>
        <taxon>Fusarium solani species complex</taxon>
        <taxon>Fusarium vanettenii</taxon>
    </lineage>
</organism>
<evidence type="ECO:0000259" key="2">
    <source>
        <dbReference type="Pfam" id="PF20248"/>
    </source>
</evidence>
<dbReference type="PANTHER" id="PTHR30619">
    <property type="entry name" value="DNA INTERNALIZATION/COMPETENCE PROTEIN COMEC/REC2"/>
    <property type="match status" value="1"/>
</dbReference>
<dbReference type="eggNOG" id="ENOG502R9QD">
    <property type="taxonomic scope" value="Eukaryota"/>
</dbReference>
<evidence type="ECO:0000256" key="1">
    <source>
        <dbReference type="SAM" id="MobiDB-lite"/>
    </source>
</evidence>
<dbReference type="KEGG" id="nhe:NECHADRAFT_78008"/>
<name>C7YMV2_FUSV7</name>